<dbReference type="InterPro" id="IPR045055">
    <property type="entry name" value="DNA2/NAM7-like"/>
</dbReference>
<dbReference type="PANTHER" id="PTHR10887:SF341">
    <property type="entry name" value="NFX1-TYPE ZINC FINGER-CONTAINING PROTEIN 1"/>
    <property type="match status" value="1"/>
</dbReference>
<dbReference type="CDD" id="cd17936">
    <property type="entry name" value="EEXXEc_NFX1"/>
    <property type="match status" value="1"/>
</dbReference>
<evidence type="ECO:0000259" key="1">
    <source>
        <dbReference type="Pfam" id="PF13086"/>
    </source>
</evidence>
<dbReference type="AlphaFoldDB" id="A0A087T5I9"/>
<dbReference type="InterPro" id="IPR041677">
    <property type="entry name" value="DNA2/NAM7_AAA_11"/>
</dbReference>
<dbReference type="GO" id="GO:0031380">
    <property type="term" value="C:nuclear RNA-directed RNA polymerase complex"/>
    <property type="evidence" value="ECO:0007669"/>
    <property type="project" value="TreeGrafter"/>
</dbReference>
<feature type="non-terminal residue" evidence="3">
    <location>
        <position position="542"/>
    </location>
</feature>
<dbReference type="Proteomes" id="UP000054359">
    <property type="component" value="Unassembled WGS sequence"/>
</dbReference>
<dbReference type="OMA" id="ICEEIND"/>
<feature type="domain" description="DNA2/NAM7 helicase-like C-terminal" evidence="2">
    <location>
        <begin position="414"/>
        <end position="535"/>
    </location>
</feature>
<evidence type="ECO:0000259" key="2">
    <source>
        <dbReference type="Pfam" id="PF13087"/>
    </source>
</evidence>
<protein>
    <submittedName>
        <fullName evidence="3">NFX1-type zinc finger-containing protein 1</fullName>
    </submittedName>
</protein>
<dbReference type="SUPFAM" id="SSF52540">
    <property type="entry name" value="P-loop containing nucleoside triphosphate hydrolases"/>
    <property type="match status" value="1"/>
</dbReference>
<dbReference type="Pfam" id="PF13086">
    <property type="entry name" value="AAA_11"/>
    <property type="match status" value="1"/>
</dbReference>
<dbReference type="GO" id="GO:0004386">
    <property type="term" value="F:helicase activity"/>
    <property type="evidence" value="ECO:0007669"/>
    <property type="project" value="InterPro"/>
</dbReference>
<dbReference type="STRING" id="407821.A0A087T5I9"/>
<name>A0A087T5I9_STEMI</name>
<keyword evidence="4" id="KW-1185">Reference proteome</keyword>
<dbReference type="InterPro" id="IPR041679">
    <property type="entry name" value="DNA2/NAM7-like_C"/>
</dbReference>
<gene>
    <name evidence="3" type="ORF">X975_13340</name>
</gene>
<organism evidence="3 4">
    <name type="scientific">Stegodyphus mimosarum</name>
    <name type="common">African social velvet spider</name>
    <dbReference type="NCBI Taxonomy" id="407821"/>
    <lineage>
        <taxon>Eukaryota</taxon>
        <taxon>Metazoa</taxon>
        <taxon>Ecdysozoa</taxon>
        <taxon>Arthropoda</taxon>
        <taxon>Chelicerata</taxon>
        <taxon>Arachnida</taxon>
        <taxon>Araneae</taxon>
        <taxon>Araneomorphae</taxon>
        <taxon>Entelegynae</taxon>
        <taxon>Eresoidea</taxon>
        <taxon>Eresidae</taxon>
        <taxon>Stegodyphus</taxon>
    </lineage>
</organism>
<dbReference type="PANTHER" id="PTHR10887">
    <property type="entry name" value="DNA2/NAM7 HELICASE FAMILY"/>
    <property type="match status" value="1"/>
</dbReference>
<sequence length="542" mass="62417">MIETSAYFECYRHVLSAIKEFTENSFPLADVIVYLDYEDTEPEYLSNMQYCLHEKCPGDVADHDSHSCKIFDPHDKSAWPTAEELELDDQQCEALRIALTKKVAIIQGPPGTDKTYMGVKIVKYLLSNVHQIPIIICCFTNHALDQFLESILRHTKNVVRLGSQSKSELLEPYVITGIMSAFNTSKELQDICEEINDNLYLIDICERKYLDDRALNKIINPVHKQEFEKRCRTDSKYLSNSIYEWLCITCFNDPYEEYKKTFDRILINSSNPTHCKYKTSDDLWSLDLNTRYVLFSKWKDDCISLCKTSVKRAVENYQKQFSHCQQPCIDETKRELLKRADIIGVTTTGAAKYKDLLKFAEPSIMIIEEAAEILESHIIASLVPSIQHLILLGDHKQLRPLPANRELSEKYNLKISMFERLFRNSAPSATLVTQYRMKPCIAELLVPDIYDELISAENVYEYEEIRGVKSSVFFLDHSEPENINSSSVSASNEYEARVIVSLAQYFCALSYPTDQITILTTYAAQVVLIKQYLNEVNLDICP</sequence>
<feature type="domain" description="DNA2/NAM7 helicase helicase" evidence="1">
    <location>
        <begin position="86"/>
        <end position="400"/>
    </location>
</feature>
<evidence type="ECO:0000313" key="3">
    <source>
        <dbReference type="EMBL" id="KFM60378.1"/>
    </source>
</evidence>
<dbReference type="InterPro" id="IPR027417">
    <property type="entry name" value="P-loop_NTPase"/>
</dbReference>
<dbReference type="Gene3D" id="3.40.50.300">
    <property type="entry name" value="P-loop containing nucleotide triphosphate hydrolases"/>
    <property type="match status" value="2"/>
</dbReference>
<dbReference type="Pfam" id="PF13087">
    <property type="entry name" value="AAA_12"/>
    <property type="match status" value="1"/>
</dbReference>
<dbReference type="EMBL" id="KK113517">
    <property type="protein sequence ID" value="KFM60378.1"/>
    <property type="molecule type" value="Genomic_DNA"/>
</dbReference>
<accession>A0A087T5I9</accession>
<dbReference type="OrthoDB" id="2423195at2759"/>
<dbReference type="GO" id="GO:0031048">
    <property type="term" value="P:regulatory ncRNA-mediated heterochromatin formation"/>
    <property type="evidence" value="ECO:0007669"/>
    <property type="project" value="TreeGrafter"/>
</dbReference>
<proteinExistence type="predicted"/>
<reference evidence="3 4" key="1">
    <citation type="submission" date="2013-11" db="EMBL/GenBank/DDBJ databases">
        <title>Genome sequencing of Stegodyphus mimosarum.</title>
        <authorList>
            <person name="Bechsgaard J."/>
        </authorList>
    </citation>
    <scope>NUCLEOTIDE SEQUENCE [LARGE SCALE GENOMIC DNA]</scope>
</reference>
<evidence type="ECO:0000313" key="4">
    <source>
        <dbReference type="Proteomes" id="UP000054359"/>
    </source>
</evidence>